<organism evidence="5 6">
    <name type="scientific">Vibrio ishigakensis</name>
    <dbReference type="NCBI Taxonomy" id="1481914"/>
    <lineage>
        <taxon>Bacteria</taxon>
        <taxon>Pseudomonadati</taxon>
        <taxon>Pseudomonadota</taxon>
        <taxon>Gammaproteobacteria</taxon>
        <taxon>Vibrionales</taxon>
        <taxon>Vibrionaceae</taxon>
        <taxon>Vibrio</taxon>
    </lineage>
</organism>
<keyword evidence="2 5" id="KW-0808">Transferase</keyword>
<dbReference type="InterPro" id="IPR011004">
    <property type="entry name" value="Trimer_LpxA-like_sf"/>
</dbReference>
<dbReference type="PANTHER" id="PTHR43300">
    <property type="entry name" value="ACETYLTRANSFERASE"/>
    <property type="match status" value="1"/>
</dbReference>
<sequence>MNDPMNPNNKYPIKDFNNTVLLKPLIAESDVTNVHAGDYSYYSDFEDPTEFLTKNVLYNFGISGNSLHIGKFCAFANGVQFIMPDANHATSGITTFPFAVFGEKWAEALPLSDYPFKKFKDTVIGNDVWLGYEVTVMPGVSIGDGAIVGSKSVVASDIPPYSIAVGNPAKVVKARFTEEEQKVLLELAWWDWQIELIEQAMPILVKGDIPKLVEFAKQNGLAV</sequence>
<evidence type="ECO:0000256" key="2">
    <source>
        <dbReference type="ARBA" id="ARBA00022679"/>
    </source>
</evidence>
<reference evidence="5 6" key="2">
    <citation type="submission" date="2015-01" db="EMBL/GenBank/DDBJ databases">
        <authorList>
            <consortium name="NBRP consortium"/>
            <person name="Sawabe T."/>
            <person name="Meirelles P."/>
            <person name="Feng G."/>
            <person name="Sayaka M."/>
            <person name="Hattori M."/>
            <person name="Ohkuma M."/>
        </authorList>
    </citation>
    <scope>NUCLEOTIDE SEQUENCE [LARGE SCALE GENOMIC DNA]</scope>
    <source>
        <strain evidence="6">JCM 19231</strain>
    </source>
</reference>
<dbReference type="PANTHER" id="PTHR43300:SF11">
    <property type="entry name" value="ACETYLTRANSFERASE RV3034C-RELATED"/>
    <property type="match status" value="1"/>
</dbReference>
<dbReference type="GO" id="GO:0016746">
    <property type="term" value="F:acyltransferase activity"/>
    <property type="evidence" value="ECO:0007669"/>
    <property type="project" value="UniProtKB-KW"/>
</dbReference>
<keyword evidence="4" id="KW-0012">Acyltransferase</keyword>
<comment type="caution">
    <text evidence="5">The sequence shown here is derived from an EMBL/GenBank/DDBJ whole genome shotgun (WGS) entry which is preliminary data.</text>
</comment>
<evidence type="ECO:0000256" key="4">
    <source>
        <dbReference type="ARBA" id="ARBA00023315"/>
    </source>
</evidence>
<dbReference type="InterPro" id="IPR001451">
    <property type="entry name" value="Hexapep"/>
</dbReference>
<accession>A0A0B8NYQ1</accession>
<dbReference type="InterPro" id="IPR018357">
    <property type="entry name" value="Hexapep_transf_CS"/>
</dbReference>
<dbReference type="InterPro" id="IPR050179">
    <property type="entry name" value="Trans_hexapeptide_repeat"/>
</dbReference>
<dbReference type="CDD" id="cd03349">
    <property type="entry name" value="LbH_XAT"/>
    <property type="match status" value="1"/>
</dbReference>
<dbReference type="SUPFAM" id="SSF51161">
    <property type="entry name" value="Trimeric LpxA-like enzymes"/>
    <property type="match status" value="1"/>
</dbReference>
<name>A0A0B8NYQ1_9VIBR</name>
<dbReference type="Pfam" id="PF00132">
    <property type="entry name" value="Hexapep"/>
    <property type="match status" value="1"/>
</dbReference>
<reference evidence="5 6" key="1">
    <citation type="submission" date="2015-01" db="EMBL/GenBank/DDBJ databases">
        <title>Vibrio sp. C1 JCM 19231 whole genome shotgun sequence.</title>
        <authorList>
            <person name="Sawabe T."/>
            <person name="Meirelles P."/>
            <person name="Feng G."/>
            <person name="Sayaka M."/>
            <person name="Hattori M."/>
            <person name="Ohkuma M."/>
        </authorList>
    </citation>
    <scope>NUCLEOTIDE SEQUENCE [LARGE SCALE GENOMIC DNA]</scope>
    <source>
        <strain evidence="6">JCM 19231</strain>
    </source>
</reference>
<evidence type="ECO:0000256" key="1">
    <source>
        <dbReference type="ARBA" id="ARBA00007274"/>
    </source>
</evidence>
<evidence type="ECO:0000313" key="5">
    <source>
        <dbReference type="EMBL" id="GAM59101.1"/>
    </source>
</evidence>
<comment type="similarity">
    <text evidence="1">Belongs to the transferase hexapeptide repeat family.</text>
</comment>
<dbReference type="Gene3D" id="2.160.10.10">
    <property type="entry name" value="Hexapeptide repeat proteins"/>
    <property type="match status" value="1"/>
</dbReference>
<keyword evidence="3" id="KW-0677">Repeat</keyword>
<evidence type="ECO:0000256" key="3">
    <source>
        <dbReference type="ARBA" id="ARBA00022737"/>
    </source>
</evidence>
<gene>
    <name evidence="5" type="ORF">JCM19231_1583</name>
</gene>
<dbReference type="AlphaFoldDB" id="A0A0B8NYQ1"/>
<evidence type="ECO:0000313" key="6">
    <source>
        <dbReference type="Proteomes" id="UP000031671"/>
    </source>
</evidence>
<keyword evidence="6" id="KW-1185">Reference proteome</keyword>
<dbReference type="PROSITE" id="PS00101">
    <property type="entry name" value="HEXAPEP_TRANSFERASES"/>
    <property type="match status" value="1"/>
</dbReference>
<dbReference type="EMBL" id="BBRZ01000124">
    <property type="protein sequence ID" value="GAM59101.1"/>
    <property type="molecule type" value="Genomic_DNA"/>
</dbReference>
<protein>
    <submittedName>
        <fullName evidence="5">Acrtyltransferase</fullName>
    </submittedName>
</protein>
<dbReference type="Proteomes" id="UP000031671">
    <property type="component" value="Unassembled WGS sequence"/>
</dbReference>
<proteinExistence type="inferred from homology"/>